<dbReference type="Gene3D" id="3.30.10.20">
    <property type="match status" value="1"/>
</dbReference>
<keyword evidence="3" id="KW-1185">Reference proteome</keyword>
<accession>A0A1N7AWA1</accession>
<feature type="chain" id="PRO_5013043188" description="PASTA domain-containing protein" evidence="1">
    <location>
        <begin position="23"/>
        <end position="131"/>
    </location>
</feature>
<sequence length="131" mass="13809">MRRSVAISLTTALVAAFGAAVAATFALILPGPAPTTTASVRQTTSDLGAPRMPKLWFQDVETATRAVAALGFVPEIHTLIDEEMKVPADWIVLGQAPAPGTLLKSTMRIEFDVTRKDMPVPSPTTASAHPS</sequence>
<feature type="signal peptide" evidence="1">
    <location>
        <begin position="1"/>
        <end position="22"/>
    </location>
</feature>
<name>A0A1N7AWA1_9ACTN</name>
<dbReference type="RefSeq" id="WP_076434979.1">
    <property type="nucleotide sequence ID" value="NZ_JBIAUA010000013.1"/>
</dbReference>
<evidence type="ECO:0000313" key="2">
    <source>
        <dbReference type="EMBL" id="SIR43282.1"/>
    </source>
</evidence>
<proteinExistence type="predicted"/>
<evidence type="ECO:0000313" key="3">
    <source>
        <dbReference type="Proteomes" id="UP000186096"/>
    </source>
</evidence>
<gene>
    <name evidence="2" type="ORF">SAMN05421833_10911</name>
</gene>
<organism evidence="2 3">
    <name type="scientific">Microbispora rosea</name>
    <dbReference type="NCBI Taxonomy" id="58117"/>
    <lineage>
        <taxon>Bacteria</taxon>
        <taxon>Bacillati</taxon>
        <taxon>Actinomycetota</taxon>
        <taxon>Actinomycetes</taxon>
        <taxon>Streptosporangiales</taxon>
        <taxon>Streptosporangiaceae</taxon>
        <taxon>Microbispora</taxon>
    </lineage>
</organism>
<evidence type="ECO:0008006" key="4">
    <source>
        <dbReference type="Google" id="ProtNLM"/>
    </source>
</evidence>
<evidence type="ECO:0000256" key="1">
    <source>
        <dbReference type="SAM" id="SignalP"/>
    </source>
</evidence>
<dbReference type="STRING" id="58117.SAMN05421833_10911"/>
<keyword evidence="1" id="KW-0732">Signal</keyword>
<reference evidence="3" key="1">
    <citation type="submission" date="2017-01" db="EMBL/GenBank/DDBJ databases">
        <authorList>
            <person name="Varghese N."/>
            <person name="Submissions S."/>
        </authorList>
    </citation>
    <scope>NUCLEOTIDE SEQUENCE [LARGE SCALE GENOMIC DNA]</scope>
    <source>
        <strain evidence="3">ATCC 12950</strain>
    </source>
</reference>
<dbReference type="Proteomes" id="UP000186096">
    <property type="component" value="Unassembled WGS sequence"/>
</dbReference>
<dbReference type="EMBL" id="FTNI01000009">
    <property type="protein sequence ID" value="SIR43282.1"/>
    <property type="molecule type" value="Genomic_DNA"/>
</dbReference>
<dbReference type="AlphaFoldDB" id="A0A1N7AWA1"/>
<protein>
    <recommendedName>
        <fullName evidence="4">PASTA domain-containing protein</fullName>
    </recommendedName>
</protein>